<dbReference type="PANTHER" id="PTHR10091">
    <property type="entry name" value="ALDOSE-1-EPIMERASE"/>
    <property type="match status" value="1"/>
</dbReference>
<dbReference type="Proteomes" id="UP001211907">
    <property type="component" value="Unassembled WGS sequence"/>
</dbReference>
<gene>
    <name evidence="4" type="ORF">HK100_012475</name>
</gene>
<organism evidence="4 5">
    <name type="scientific">Physocladia obscura</name>
    <dbReference type="NCBI Taxonomy" id="109957"/>
    <lineage>
        <taxon>Eukaryota</taxon>
        <taxon>Fungi</taxon>
        <taxon>Fungi incertae sedis</taxon>
        <taxon>Chytridiomycota</taxon>
        <taxon>Chytridiomycota incertae sedis</taxon>
        <taxon>Chytridiomycetes</taxon>
        <taxon>Chytridiales</taxon>
        <taxon>Chytriomycetaceae</taxon>
        <taxon>Physocladia</taxon>
    </lineage>
</organism>
<dbReference type="InterPro" id="IPR008183">
    <property type="entry name" value="Aldose_1/G6P_1-epimerase"/>
</dbReference>
<dbReference type="GO" id="GO:0006006">
    <property type="term" value="P:glucose metabolic process"/>
    <property type="evidence" value="ECO:0007669"/>
    <property type="project" value="TreeGrafter"/>
</dbReference>
<dbReference type="EMBL" id="JADGJH010000009">
    <property type="protein sequence ID" value="KAJ3142623.1"/>
    <property type="molecule type" value="Genomic_DNA"/>
</dbReference>
<evidence type="ECO:0008006" key="6">
    <source>
        <dbReference type="Google" id="ProtNLM"/>
    </source>
</evidence>
<dbReference type="Pfam" id="PF01263">
    <property type="entry name" value="Aldose_epim"/>
    <property type="match status" value="1"/>
</dbReference>
<name>A0AAD5XLF2_9FUNG</name>
<dbReference type="AlphaFoldDB" id="A0AAD5XLF2"/>
<evidence type="ECO:0000313" key="4">
    <source>
        <dbReference type="EMBL" id="KAJ3142623.1"/>
    </source>
</evidence>
<dbReference type="CDD" id="cd09019">
    <property type="entry name" value="galactose_mutarotase_like"/>
    <property type="match status" value="1"/>
</dbReference>
<keyword evidence="3" id="KW-0119">Carbohydrate metabolism</keyword>
<reference evidence="4" key="1">
    <citation type="submission" date="2020-05" db="EMBL/GenBank/DDBJ databases">
        <title>Phylogenomic resolution of chytrid fungi.</title>
        <authorList>
            <person name="Stajich J.E."/>
            <person name="Amses K."/>
            <person name="Simmons R."/>
            <person name="Seto K."/>
            <person name="Myers J."/>
            <person name="Bonds A."/>
            <person name="Quandt C.A."/>
            <person name="Barry K."/>
            <person name="Liu P."/>
            <person name="Grigoriev I."/>
            <person name="Longcore J.E."/>
            <person name="James T.Y."/>
        </authorList>
    </citation>
    <scope>NUCLEOTIDE SEQUENCE</scope>
    <source>
        <strain evidence="4">JEL0513</strain>
    </source>
</reference>
<evidence type="ECO:0000256" key="2">
    <source>
        <dbReference type="ARBA" id="ARBA00023235"/>
    </source>
</evidence>
<comment type="similarity">
    <text evidence="1">Belongs to the aldose epimerase family.</text>
</comment>
<evidence type="ECO:0000313" key="5">
    <source>
        <dbReference type="Proteomes" id="UP001211907"/>
    </source>
</evidence>
<dbReference type="GO" id="GO:0030246">
    <property type="term" value="F:carbohydrate binding"/>
    <property type="evidence" value="ECO:0007669"/>
    <property type="project" value="InterPro"/>
</dbReference>
<dbReference type="GO" id="GO:0033499">
    <property type="term" value="P:galactose catabolic process via UDP-galactose, Leloir pathway"/>
    <property type="evidence" value="ECO:0007669"/>
    <property type="project" value="TreeGrafter"/>
</dbReference>
<dbReference type="InterPro" id="IPR011013">
    <property type="entry name" value="Gal_mutarotase_sf_dom"/>
</dbReference>
<comment type="caution">
    <text evidence="4">The sequence shown here is derived from an EMBL/GenBank/DDBJ whole genome shotgun (WGS) entry which is preliminary data.</text>
</comment>
<dbReference type="GO" id="GO:0004034">
    <property type="term" value="F:aldose 1-epimerase activity"/>
    <property type="evidence" value="ECO:0007669"/>
    <property type="project" value="TreeGrafter"/>
</dbReference>
<dbReference type="InterPro" id="IPR047215">
    <property type="entry name" value="Galactose_mutarotase-like"/>
</dbReference>
<dbReference type="InterPro" id="IPR014718">
    <property type="entry name" value="GH-type_carb-bd"/>
</dbReference>
<accession>A0AAD5XLF2</accession>
<evidence type="ECO:0000256" key="3">
    <source>
        <dbReference type="ARBA" id="ARBA00023277"/>
    </source>
</evidence>
<dbReference type="PANTHER" id="PTHR10091:SF0">
    <property type="entry name" value="GALACTOSE MUTAROTASE"/>
    <property type="match status" value="1"/>
</dbReference>
<evidence type="ECO:0000256" key="1">
    <source>
        <dbReference type="ARBA" id="ARBA00006206"/>
    </source>
</evidence>
<protein>
    <recommendedName>
        <fullName evidence="6">Aldose 1-epimerase</fullName>
    </recommendedName>
</protein>
<keyword evidence="5" id="KW-1185">Reference proteome</keyword>
<dbReference type="SUPFAM" id="SSF74650">
    <property type="entry name" value="Galactose mutarotase-like"/>
    <property type="match status" value="1"/>
</dbReference>
<sequence>MTSDLTLASSDGSLRVILRPLGATIANLFVADRAGITRDVVHGYDSSVQQRDCKTHPFYGTIGRVANRIAGGKFKLNGKTYTLVTNNGPNTLHGGIDGFDRREWVVVSQSTTTVVFSLTSGAGDEGFPLPVTVTVAYSIVGNSLEVDYQAFVPHTENTDESQTIVNLTSHTYFNLSGLANNSVLTHTAHFPNSRGYMLLNNVQIPTGEIIAATTNSAMDFSSSPKQFGKNIDQVQEFKGYDHFYVTKDFTQAAIDKNVKNAVQLVAKVSSPDSGITMEMLTDAVGFQLYTANFNDGSVSTKSATQPEGVYGQYSGFCLETSAPPDAINSPDENIRSLVVINNGGEKWSQKTIFRFSIEK</sequence>
<dbReference type="Gene3D" id="2.70.98.10">
    <property type="match status" value="1"/>
</dbReference>
<proteinExistence type="inferred from homology"/>
<keyword evidence="2" id="KW-0413">Isomerase</keyword>